<evidence type="ECO:0000256" key="1">
    <source>
        <dbReference type="SAM" id="SignalP"/>
    </source>
</evidence>
<dbReference type="Gene3D" id="3.80.10.10">
    <property type="entry name" value="Ribonuclease Inhibitor"/>
    <property type="match status" value="1"/>
</dbReference>
<evidence type="ECO:0000313" key="2">
    <source>
        <dbReference type="EMBL" id="KAF8790988.1"/>
    </source>
</evidence>
<evidence type="ECO:0000313" key="3">
    <source>
        <dbReference type="Proteomes" id="UP000807504"/>
    </source>
</evidence>
<feature type="chain" id="PRO_5035870688" evidence="1">
    <location>
        <begin position="22"/>
        <end position="415"/>
    </location>
</feature>
<name>A0A8T0FL91_ARGBR</name>
<reference evidence="2" key="1">
    <citation type="journal article" date="2020" name="bioRxiv">
        <title>Chromosome-level reference genome of the European wasp spider Argiope bruennichi: a resource for studies on range expansion and evolutionary adaptation.</title>
        <authorList>
            <person name="Sheffer M.M."/>
            <person name="Hoppe A."/>
            <person name="Krehenwinkel H."/>
            <person name="Uhl G."/>
            <person name="Kuss A.W."/>
            <person name="Jensen L."/>
            <person name="Jensen C."/>
            <person name="Gillespie R.G."/>
            <person name="Hoff K.J."/>
            <person name="Prost S."/>
        </authorList>
    </citation>
    <scope>NUCLEOTIDE SEQUENCE</scope>
</reference>
<reference evidence="2" key="2">
    <citation type="submission" date="2020-06" db="EMBL/GenBank/DDBJ databases">
        <authorList>
            <person name="Sheffer M."/>
        </authorList>
    </citation>
    <scope>NUCLEOTIDE SEQUENCE</scope>
</reference>
<proteinExistence type="predicted"/>
<comment type="caution">
    <text evidence="2">The sequence shown here is derived from an EMBL/GenBank/DDBJ whole genome shotgun (WGS) entry which is preliminary data.</text>
</comment>
<dbReference type="InterPro" id="IPR032675">
    <property type="entry name" value="LRR_dom_sf"/>
</dbReference>
<dbReference type="Proteomes" id="UP000807504">
    <property type="component" value="Unassembled WGS sequence"/>
</dbReference>
<gene>
    <name evidence="2" type="ORF">HNY73_005926</name>
</gene>
<keyword evidence="3" id="KW-1185">Reference proteome</keyword>
<dbReference type="EMBL" id="JABXBU010000011">
    <property type="protein sequence ID" value="KAF8790988.1"/>
    <property type="molecule type" value="Genomic_DNA"/>
</dbReference>
<sequence>MTLLLFCTMLLLGTLIKMDHSSENFRICKILTDPNTDEPFLECMCDVRENFTVGYIFDFSIARVLIKGCGDVIIDFGSLKDLQLTEIEFVDLNKLTIFPFALSSIQGISVFKISDVAALNIMQHAFVGLNNIDKFIIRNVTANTIKSDAFSSISAVNQFLIEDSAFQEVEQFAFTIQNIITFNVINTEFHIMANHSLLLHNVKNVVFEKCVFHETENGSFVFSFVDSVSYKNCEFWEVETTAFQSNSLNVFSITNSYIENLKPDAFGGLDLQNSFVFTDNIVDIINETSFSGLFSTSFNELDLSYCCNTFICDCNIFWMWGLKDLDKNNTMLENSYCSGKKKYPVNSYKPIIDSKNNCITLELKSSIKEQSAEEDKITTECKSDDCLLSVISSAGWQIKLVFRTVLCTLIIIKLL</sequence>
<dbReference type="AlphaFoldDB" id="A0A8T0FL91"/>
<keyword evidence="1" id="KW-0732">Signal</keyword>
<dbReference type="InterPro" id="IPR011050">
    <property type="entry name" value="Pectin_lyase_fold/virulence"/>
</dbReference>
<accession>A0A8T0FL91</accession>
<feature type="signal peptide" evidence="1">
    <location>
        <begin position="1"/>
        <end position="21"/>
    </location>
</feature>
<organism evidence="2 3">
    <name type="scientific">Argiope bruennichi</name>
    <name type="common">Wasp spider</name>
    <name type="synonym">Aranea bruennichi</name>
    <dbReference type="NCBI Taxonomy" id="94029"/>
    <lineage>
        <taxon>Eukaryota</taxon>
        <taxon>Metazoa</taxon>
        <taxon>Ecdysozoa</taxon>
        <taxon>Arthropoda</taxon>
        <taxon>Chelicerata</taxon>
        <taxon>Arachnida</taxon>
        <taxon>Araneae</taxon>
        <taxon>Araneomorphae</taxon>
        <taxon>Entelegynae</taxon>
        <taxon>Araneoidea</taxon>
        <taxon>Araneidae</taxon>
        <taxon>Argiope</taxon>
    </lineage>
</organism>
<dbReference type="SUPFAM" id="SSF51126">
    <property type="entry name" value="Pectin lyase-like"/>
    <property type="match status" value="1"/>
</dbReference>
<protein>
    <submittedName>
        <fullName evidence="2">Uncharacterized protein</fullName>
    </submittedName>
</protein>